<feature type="region of interest" description="Disordered" evidence="1">
    <location>
        <begin position="144"/>
        <end position="220"/>
    </location>
</feature>
<feature type="region of interest" description="Disordered" evidence="1">
    <location>
        <begin position="18"/>
        <end position="80"/>
    </location>
</feature>
<accession>A0A8M1H0U5</accession>
<gene>
    <name evidence="3" type="primary">LOC121105066</name>
</gene>
<organism evidence="2 3">
    <name type="scientific">Ursus maritimus</name>
    <name type="common">Polar bear</name>
    <name type="synonym">Thalarctos maritimus</name>
    <dbReference type="NCBI Taxonomy" id="29073"/>
    <lineage>
        <taxon>Eukaryota</taxon>
        <taxon>Metazoa</taxon>
        <taxon>Chordata</taxon>
        <taxon>Craniata</taxon>
        <taxon>Vertebrata</taxon>
        <taxon>Euteleostomi</taxon>
        <taxon>Mammalia</taxon>
        <taxon>Eutheria</taxon>
        <taxon>Laurasiatheria</taxon>
        <taxon>Carnivora</taxon>
        <taxon>Caniformia</taxon>
        <taxon>Ursidae</taxon>
        <taxon>Ursus</taxon>
    </lineage>
</organism>
<reference evidence="3" key="1">
    <citation type="submission" date="2025-08" db="UniProtKB">
        <authorList>
            <consortium name="RefSeq"/>
        </authorList>
    </citation>
    <scope>IDENTIFICATION</scope>
    <source>
        <tissue evidence="3">Whole blood</tissue>
    </source>
</reference>
<evidence type="ECO:0000313" key="2">
    <source>
        <dbReference type="Proteomes" id="UP000261680"/>
    </source>
</evidence>
<feature type="compositionally biased region" description="Polar residues" evidence="1">
    <location>
        <begin position="43"/>
        <end position="53"/>
    </location>
</feature>
<dbReference type="KEGG" id="umr:121105066"/>
<protein>
    <submittedName>
        <fullName evidence="3">Bcl-2-binding component 3, isoforms 3/4-like</fullName>
    </submittedName>
</protein>
<dbReference type="GeneID" id="121105066"/>
<dbReference type="Proteomes" id="UP000261680">
    <property type="component" value="Unplaced"/>
</dbReference>
<sequence length="220" mass="23089">MGEKIEVLRVQFQRAALGLPYGQPGGWPPSRGSRRQGHGIKQSKGNPARSSRGGSPHPHAIIPALLLPPPRTQPGVARDPWRCRREGGVCAPRALARPRGDRKPGHRGLSLEAAALPEPGRKFCRALSAGASLAVLLNRKPGCAGAGRWRRERRTPKPRAPAGTSGSEASERTPRAPAPRGLPGLALGSPAQGDGGSLTYIHPLAPPVQSMGSPRPALPT</sequence>
<evidence type="ECO:0000256" key="1">
    <source>
        <dbReference type="SAM" id="MobiDB-lite"/>
    </source>
</evidence>
<evidence type="ECO:0000313" key="3">
    <source>
        <dbReference type="RefSeq" id="XP_040497149.1"/>
    </source>
</evidence>
<feature type="compositionally biased region" description="Basic residues" evidence="1">
    <location>
        <begin position="148"/>
        <end position="157"/>
    </location>
</feature>
<name>A0A8M1H0U5_URSMA</name>
<keyword evidence="2" id="KW-1185">Reference proteome</keyword>
<dbReference type="AlphaFoldDB" id="A0A8M1H0U5"/>
<dbReference type="RefSeq" id="XP_040497149.1">
    <property type="nucleotide sequence ID" value="XM_040641215.1"/>
</dbReference>
<feature type="compositionally biased region" description="Low complexity" evidence="1">
    <location>
        <begin position="56"/>
        <end position="65"/>
    </location>
</feature>
<proteinExistence type="predicted"/>